<dbReference type="PANTHER" id="PTHR13891">
    <property type="entry name" value="CYTOCHROME C OXIDASE ASSEMBLY FACTOR 7"/>
    <property type="match status" value="1"/>
</dbReference>
<feature type="signal peptide" evidence="2">
    <location>
        <begin position="1"/>
        <end position="22"/>
    </location>
</feature>
<comment type="caution">
    <text evidence="3">The sequence shown here is derived from an EMBL/GenBank/DDBJ whole genome shotgun (WGS) entry which is preliminary data.</text>
</comment>
<evidence type="ECO:0000256" key="2">
    <source>
        <dbReference type="SAM" id="SignalP"/>
    </source>
</evidence>
<dbReference type="Gene3D" id="1.25.40.10">
    <property type="entry name" value="Tetratricopeptide repeat domain"/>
    <property type="match status" value="1"/>
</dbReference>
<dbReference type="SUPFAM" id="SSF81901">
    <property type="entry name" value="HCP-like"/>
    <property type="match status" value="1"/>
</dbReference>
<dbReference type="Proteomes" id="UP000248014">
    <property type="component" value="Unassembled WGS sequence"/>
</dbReference>
<dbReference type="InterPro" id="IPR011990">
    <property type="entry name" value="TPR-like_helical_dom_sf"/>
</dbReference>
<evidence type="ECO:0000256" key="1">
    <source>
        <dbReference type="SAM" id="MobiDB-lite"/>
    </source>
</evidence>
<dbReference type="RefSeq" id="WP_146215384.1">
    <property type="nucleotide sequence ID" value="NZ_QJJM01000012.1"/>
</dbReference>
<dbReference type="EMBL" id="QJJM01000012">
    <property type="protein sequence ID" value="PXW71608.1"/>
    <property type="molecule type" value="Genomic_DNA"/>
</dbReference>
<protein>
    <submittedName>
        <fullName evidence="3">Uncharacterized protein</fullName>
    </submittedName>
</protein>
<keyword evidence="4" id="KW-1185">Reference proteome</keyword>
<accession>A0A2V3UTF6</accession>
<proteinExistence type="predicted"/>
<evidence type="ECO:0000313" key="3">
    <source>
        <dbReference type="EMBL" id="PXW71608.1"/>
    </source>
</evidence>
<feature type="region of interest" description="Disordered" evidence="1">
    <location>
        <begin position="388"/>
        <end position="411"/>
    </location>
</feature>
<organism evidence="3 4">
    <name type="scientific">Blastomonas natatoria</name>
    <dbReference type="NCBI Taxonomy" id="34015"/>
    <lineage>
        <taxon>Bacteria</taxon>
        <taxon>Pseudomonadati</taxon>
        <taxon>Pseudomonadota</taxon>
        <taxon>Alphaproteobacteria</taxon>
        <taxon>Sphingomonadales</taxon>
        <taxon>Sphingomonadaceae</taxon>
        <taxon>Blastomonas</taxon>
    </lineage>
</organism>
<keyword evidence="2" id="KW-0732">Signal</keyword>
<dbReference type="AlphaFoldDB" id="A0A2V3UTF6"/>
<gene>
    <name evidence="3" type="ORF">C7451_11252</name>
</gene>
<reference evidence="3 4" key="1">
    <citation type="submission" date="2018-05" db="EMBL/GenBank/DDBJ databases">
        <title>Genomic Encyclopedia of Type Strains, Phase IV (KMG-IV): sequencing the most valuable type-strain genomes for metagenomic binning, comparative biology and taxonomic classification.</title>
        <authorList>
            <person name="Goeker M."/>
        </authorList>
    </citation>
    <scope>NUCLEOTIDE SEQUENCE [LARGE SCALE GENOMIC DNA]</scope>
    <source>
        <strain evidence="3 4">DSM 3183</strain>
    </source>
</reference>
<feature type="chain" id="PRO_5039923727" evidence="2">
    <location>
        <begin position="23"/>
        <end position="411"/>
    </location>
</feature>
<dbReference type="InterPro" id="IPR040239">
    <property type="entry name" value="HcpB-like"/>
</dbReference>
<dbReference type="PANTHER" id="PTHR13891:SF1">
    <property type="entry name" value="CYTOCHROME C OXIDASE ASSEMBLY FACTOR 7"/>
    <property type="match status" value="1"/>
</dbReference>
<sequence length="411" mass="43356">MNIFRWFFGAALAVLLAGPAGAQLTMPDGTVVALEDLRTADQACASGSDQACLVAGMAARHAAWQPMDIDRAAAAFARACRAGLGMGCLGEAEIAAARSGARRDLKLAADRWARANTLFSAACEKNLAIGCHNLADMLATNATMIDKPRAVTLLAKACFDLRHGASCVAGAALTEPSVSPVHDPALAMRFAAAIDPALDAECRQQRPGACAQLALWLDGRPQPKDSARIAALADSACSAGAGAGCSLAASLVRREDSSAEGWDRQIAYLDKACGTRFARCAELAEAMREHPPIRTIDTGLLFLADIKACLGGMQEHCWRLYEPAARLNATELAQLVETFDQACLKLLRPSAELCASAASNHLERAEALAAGAASDREEARRLYRRALELPEDADDNPTAHSEARAYLDAGN</sequence>
<name>A0A2V3UTF6_9SPHN</name>
<dbReference type="OrthoDB" id="9797030at2"/>
<evidence type="ECO:0000313" key="4">
    <source>
        <dbReference type="Proteomes" id="UP000248014"/>
    </source>
</evidence>